<dbReference type="InterPro" id="IPR013320">
    <property type="entry name" value="ConA-like_dom_sf"/>
</dbReference>
<keyword evidence="1 3" id="KW-0430">Lectin</keyword>
<evidence type="ECO:0000256" key="3">
    <source>
        <dbReference type="RuleBase" id="RU102079"/>
    </source>
</evidence>
<dbReference type="Pfam" id="PF00337">
    <property type="entry name" value="Gal-bind_lectin"/>
    <property type="match status" value="1"/>
</dbReference>
<dbReference type="PROSITE" id="PS51304">
    <property type="entry name" value="GALECTIN"/>
    <property type="match status" value="1"/>
</dbReference>
<feature type="domain" description="Galectin" evidence="5">
    <location>
        <begin position="11"/>
        <end position="138"/>
    </location>
</feature>
<dbReference type="SUPFAM" id="SSF49899">
    <property type="entry name" value="Concanavalin A-like lectins/glucanases"/>
    <property type="match status" value="1"/>
</dbReference>
<dbReference type="FunFam" id="2.60.120.200:FF:000124">
    <property type="entry name" value="Galectin-4"/>
    <property type="match status" value="1"/>
</dbReference>
<dbReference type="Gene3D" id="2.60.120.200">
    <property type="match status" value="1"/>
</dbReference>
<dbReference type="EMBL" id="JAWJWE010000037">
    <property type="protein sequence ID" value="KAK6625643.1"/>
    <property type="molecule type" value="Genomic_DNA"/>
</dbReference>
<feature type="region of interest" description="Disordered" evidence="4">
    <location>
        <begin position="147"/>
        <end position="332"/>
    </location>
</feature>
<dbReference type="Proteomes" id="UP001372834">
    <property type="component" value="Unassembled WGS sequence"/>
</dbReference>
<protein>
    <recommendedName>
        <fullName evidence="3">Galectin</fullName>
    </recommendedName>
</protein>
<evidence type="ECO:0000256" key="2">
    <source>
        <dbReference type="ARBA" id="ARBA00022737"/>
    </source>
</evidence>
<organism evidence="6 7">
    <name type="scientific">Polyplax serrata</name>
    <name type="common">Common mouse louse</name>
    <dbReference type="NCBI Taxonomy" id="468196"/>
    <lineage>
        <taxon>Eukaryota</taxon>
        <taxon>Metazoa</taxon>
        <taxon>Ecdysozoa</taxon>
        <taxon>Arthropoda</taxon>
        <taxon>Hexapoda</taxon>
        <taxon>Insecta</taxon>
        <taxon>Pterygota</taxon>
        <taxon>Neoptera</taxon>
        <taxon>Paraneoptera</taxon>
        <taxon>Psocodea</taxon>
        <taxon>Troctomorpha</taxon>
        <taxon>Phthiraptera</taxon>
        <taxon>Anoplura</taxon>
        <taxon>Polyplacidae</taxon>
        <taxon>Polyplax</taxon>
    </lineage>
</organism>
<dbReference type="CDD" id="cd00070">
    <property type="entry name" value="GLECT"/>
    <property type="match status" value="1"/>
</dbReference>
<dbReference type="SMART" id="SM00276">
    <property type="entry name" value="GLECT"/>
    <property type="match status" value="1"/>
</dbReference>
<reference evidence="6 7" key="1">
    <citation type="submission" date="2023-10" db="EMBL/GenBank/DDBJ databases">
        <title>Genomes of two closely related lineages of the louse Polyplax serrata with different host specificities.</title>
        <authorList>
            <person name="Martinu J."/>
            <person name="Tarabai H."/>
            <person name="Stefka J."/>
            <person name="Hypsa V."/>
        </authorList>
    </citation>
    <scope>NUCLEOTIDE SEQUENCE [LARGE SCALE GENOMIC DNA]</scope>
    <source>
        <strain evidence="6">HR10_N</strain>
    </source>
</reference>
<dbReference type="PANTHER" id="PTHR11346">
    <property type="entry name" value="GALECTIN"/>
    <property type="match status" value="1"/>
</dbReference>
<gene>
    <name evidence="6" type="ORF">RUM43_005942</name>
</gene>
<sequence>MTSIEKPRVPFEVPIPGGMCLGKQIIVEGTVPQSSLRFDVNLLCQSGDIALNIAPKFRENCVVTNNVKHMTWGPEERKGPLPIFPGQTFQLIIICEEDSFKISFNGEYFGEFNHRVPFTKITDFGVEGEVIVYAVHFDQDGSQVKNTASTTSYGFQPGAPSAPNSGPGGGLYPSVPPEFSPDSNNPGRGAFPPSGPSYPQGPGRFPTSGPDYPQGPAPFPTTGPGYTPGQGPYAPSGPSYPQGPGQYPSSGPGYPQGPGQYPPSGPGYPQGRGSYPGSGPSYPQGPGTYPGSGPSYPQGPSNYPQNPGYGQDPYPQMPGQGTHGKTKQKSSKSNFLNQAGMAIAGVLGPVLLAKGLRKATSRNQNPQGTHDPNQGRQDFLGQAAGTLAGILGGSGLSGYGTGPMGAMGPTSTTRTRPGGILDQAGSILAGVFGNRSVELNIFQIKAAKKQRKAQKKALKYGLPIAGAGLGAYALHKGLKKGFKRSSSSSSSSSSD</sequence>
<evidence type="ECO:0000256" key="4">
    <source>
        <dbReference type="SAM" id="MobiDB-lite"/>
    </source>
</evidence>
<dbReference type="PANTHER" id="PTHR11346:SF176">
    <property type="entry name" value="32 KDA BETA-GALACTOSIDE-BINDING LECTIN LEC-3"/>
    <property type="match status" value="1"/>
</dbReference>
<dbReference type="InterPro" id="IPR001079">
    <property type="entry name" value="Galectin_CRD"/>
</dbReference>
<dbReference type="AlphaFoldDB" id="A0AAN8S1U0"/>
<dbReference type="InterPro" id="IPR044156">
    <property type="entry name" value="Galectin-like"/>
</dbReference>
<accession>A0AAN8S1U0</accession>
<comment type="caution">
    <text evidence="6">The sequence shown here is derived from an EMBL/GenBank/DDBJ whole genome shotgun (WGS) entry which is preliminary data.</text>
</comment>
<name>A0AAN8S1U0_POLSC</name>
<keyword evidence="2" id="KW-0677">Repeat</keyword>
<dbReference type="SMART" id="SM00908">
    <property type="entry name" value="Gal-bind_lectin"/>
    <property type="match status" value="1"/>
</dbReference>
<proteinExistence type="predicted"/>
<evidence type="ECO:0000313" key="6">
    <source>
        <dbReference type="EMBL" id="KAK6625643.1"/>
    </source>
</evidence>
<feature type="region of interest" description="Disordered" evidence="4">
    <location>
        <begin position="359"/>
        <end position="378"/>
    </location>
</feature>
<evidence type="ECO:0000259" key="5">
    <source>
        <dbReference type="PROSITE" id="PS51304"/>
    </source>
</evidence>
<feature type="compositionally biased region" description="Low complexity" evidence="4">
    <location>
        <begin position="222"/>
        <end position="259"/>
    </location>
</feature>
<dbReference type="GO" id="GO:0030246">
    <property type="term" value="F:carbohydrate binding"/>
    <property type="evidence" value="ECO:0007669"/>
    <property type="project" value="UniProtKB-UniRule"/>
</dbReference>
<evidence type="ECO:0000313" key="7">
    <source>
        <dbReference type="Proteomes" id="UP001372834"/>
    </source>
</evidence>
<feature type="compositionally biased region" description="Polar residues" evidence="4">
    <location>
        <begin position="361"/>
        <end position="376"/>
    </location>
</feature>
<feature type="compositionally biased region" description="Low complexity" evidence="4">
    <location>
        <begin position="277"/>
        <end position="305"/>
    </location>
</feature>
<evidence type="ECO:0000256" key="1">
    <source>
        <dbReference type="ARBA" id="ARBA00022734"/>
    </source>
</evidence>